<accession>A0AB33Z2L7</accession>
<evidence type="ECO:0000256" key="7">
    <source>
        <dbReference type="ARBA" id="ARBA00022909"/>
    </source>
</evidence>
<organism evidence="9 10">
    <name type="scientific">Cycloclasticus pugetii</name>
    <dbReference type="NCBI Taxonomy" id="34068"/>
    <lineage>
        <taxon>Bacteria</taxon>
        <taxon>Pseudomonadati</taxon>
        <taxon>Pseudomonadota</taxon>
        <taxon>Gammaproteobacteria</taxon>
        <taxon>Thiotrichales</taxon>
        <taxon>Piscirickettsiaceae</taxon>
        <taxon>Cycloclasticus</taxon>
    </lineage>
</organism>
<keyword evidence="5" id="KW-0418">Kinase</keyword>
<dbReference type="GO" id="GO:0016301">
    <property type="term" value="F:kinase activity"/>
    <property type="evidence" value="ECO:0007669"/>
    <property type="project" value="UniProtKB-KW"/>
</dbReference>
<dbReference type="PANTHER" id="PTHR43071">
    <property type="entry name" value="2-AMINO-4-HYDROXY-6-HYDROXYMETHYLDIHYDROPTERIDINE PYROPHOSPHOKINASE"/>
    <property type="match status" value="1"/>
</dbReference>
<dbReference type="SUPFAM" id="SSF55083">
    <property type="entry name" value="6-hydroxymethyl-7,8-dihydropterin pyrophosphokinase, HPPK"/>
    <property type="match status" value="1"/>
</dbReference>
<dbReference type="EC" id="2.7.6.3" evidence="2"/>
<dbReference type="AlphaFoldDB" id="A0AB33Z2L7"/>
<dbReference type="InterPro" id="IPR035907">
    <property type="entry name" value="Hppk_sf"/>
</dbReference>
<name>A0AB33Z2L7_9GAMM</name>
<dbReference type="PANTHER" id="PTHR43071:SF2">
    <property type="entry name" value="2-AMINO-4-HYDROXY-6-HYDROXYMETHYLDIHYDROPTERIDINE PYROPHOSPHOKINASE"/>
    <property type="match status" value="1"/>
</dbReference>
<keyword evidence="10" id="KW-1185">Reference proteome</keyword>
<comment type="caution">
    <text evidence="9">The sequence shown here is derived from an EMBL/GenBank/DDBJ whole genome shotgun (WGS) entry which is preliminary data.</text>
</comment>
<evidence type="ECO:0000256" key="3">
    <source>
        <dbReference type="ARBA" id="ARBA00022679"/>
    </source>
</evidence>
<dbReference type="GO" id="GO:0003848">
    <property type="term" value="F:2-amino-4-hydroxy-6-hydroxymethyldihydropteridine diphosphokinase activity"/>
    <property type="evidence" value="ECO:0007669"/>
    <property type="project" value="UniProtKB-EC"/>
</dbReference>
<evidence type="ECO:0000256" key="5">
    <source>
        <dbReference type="ARBA" id="ARBA00022777"/>
    </source>
</evidence>
<dbReference type="NCBIfam" id="TIGR01498">
    <property type="entry name" value="folK"/>
    <property type="match status" value="1"/>
</dbReference>
<evidence type="ECO:0000259" key="8">
    <source>
        <dbReference type="Pfam" id="PF01288"/>
    </source>
</evidence>
<evidence type="ECO:0000256" key="1">
    <source>
        <dbReference type="ARBA" id="ARBA00005051"/>
    </source>
</evidence>
<dbReference type="GO" id="GO:0005524">
    <property type="term" value="F:ATP binding"/>
    <property type="evidence" value="ECO:0007669"/>
    <property type="project" value="UniProtKB-KW"/>
</dbReference>
<gene>
    <name evidence="9" type="ORF">L196_05955</name>
</gene>
<dbReference type="Gene3D" id="3.30.70.560">
    <property type="entry name" value="7,8-Dihydro-6-hydroxymethylpterin-pyrophosphokinase HPPK"/>
    <property type="match status" value="1"/>
</dbReference>
<dbReference type="InterPro" id="IPR000550">
    <property type="entry name" value="Hppk"/>
</dbReference>
<dbReference type="RefSeq" id="WP_015004909.1">
    <property type="nucleotide sequence ID" value="NZ_FQZJ01000003.1"/>
</dbReference>
<evidence type="ECO:0000313" key="9">
    <source>
        <dbReference type="EMBL" id="EPD13162.1"/>
    </source>
</evidence>
<dbReference type="Proteomes" id="UP000015462">
    <property type="component" value="Unassembled WGS sequence"/>
</dbReference>
<dbReference type="GO" id="GO:0046656">
    <property type="term" value="P:folic acid biosynthetic process"/>
    <property type="evidence" value="ECO:0007669"/>
    <property type="project" value="UniProtKB-KW"/>
</dbReference>
<evidence type="ECO:0000256" key="6">
    <source>
        <dbReference type="ARBA" id="ARBA00022840"/>
    </source>
</evidence>
<keyword evidence="4" id="KW-0547">Nucleotide-binding</keyword>
<dbReference type="EMBL" id="ASHL01000004">
    <property type="protein sequence ID" value="EPD13162.1"/>
    <property type="molecule type" value="Genomic_DNA"/>
</dbReference>
<evidence type="ECO:0000313" key="10">
    <source>
        <dbReference type="Proteomes" id="UP000015462"/>
    </source>
</evidence>
<comment type="pathway">
    <text evidence="1">Cofactor biosynthesis; tetrahydrofolate biosynthesis; 2-amino-4-hydroxy-6-hydroxymethyl-7,8-dihydropteridine diphosphate from 7,8-dihydroneopterin triphosphate: step 4/4.</text>
</comment>
<proteinExistence type="predicted"/>
<protein>
    <recommendedName>
        <fullName evidence="2">2-amino-4-hydroxy-6-hydroxymethyldihydropteridine diphosphokinase</fullName>
        <ecNumber evidence="2">2.7.6.3</ecNumber>
    </recommendedName>
</protein>
<keyword evidence="7" id="KW-0289">Folate biosynthesis</keyword>
<reference evidence="9 10" key="1">
    <citation type="journal article" date="2013" name="Genome Announc.">
        <title>Genome Sequence of the Pyrene- and Fluoranthene-Degrading Bacterium Cycloclasticus sp. Strain PY97M.</title>
        <authorList>
            <person name="Cui Z."/>
            <person name="Xu G."/>
            <person name="Li Q."/>
            <person name="Gao W."/>
            <person name="Zheng L."/>
        </authorList>
    </citation>
    <scope>NUCLEOTIDE SEQUENCE [LARGE SCALE GENOMIC DNA]</scope>
    <source>
        <strain evidence="9 10">PY97M</strain>
    </source>
</reference>
<dbReference type="CDD" id="cd00483">
    <property type="entry name" value="HPPK"/>
    <property type="match status" value="1"/>
</dbReference>
<evidence type="ECO:0000256" key="2">
    <source>
        <dbReference type="ARBA" id="ARBA00013253"/>
    </source>
</evidence>
<sequence>MTTVYLSIGSNIEREKHIRAGINALKKQFGNLTLSSVYESDAVGFDGQPFLNLIAAFETDLSAIQVDTILDTIEKDNGRTLDQKKFNPRTLDLDLILYGNFISKDPLLDIPRGEITQYAFVLEPLAEIAGNLQHPVLQTSYQQLWQHFDKSNIVQKRIDFSWD</sequence>
<evidence type="ECO:0000256" key="4">
    <source>
        <dbReference type="ARBA" id="ARBA00022741"/>
    </source>
</evidence>
<feature type="domain" description="7,8-dihydro-6-hydroxymethylpterin-pyrophosphokinase" evidence="8">
    <location>
        <begin position="5"/>
        <end position="129"/>
    </location>
</feature>
<dbReference type="Pfam" id="PF01288">
    <property type="entry name" value="HPPK"/>
    <property type="match status" value="1"/>
</dbReference>
<keyword evidence="6" id="KW-0067">ATP-binding</keyword>
<keyword evidence="3" id="KW-0808">Transferase</keyword>